<comment type="function">
    <text evidence="10">May have a role in maturation, such as during flavor formation or other metabolite production specific to aging tissues.</text>
</comment>
<reference evidence="15" key="2">
    <citation type="journal article" date="2017" name="J. Anim. Genet.">
        <title>Multiple reference genome sequences of hot pepper reveal the massive evolution of plant disease resistance genes by retroduplication.</title>
        <authorList>
            <person name="Kim S."/>
            <person name="Park J."/>
            <person name="Yeom S.-I."/>
            <person name="Kim Y.-M."/>
            <person name="Seo E."/>
            <person name="Kim K.-T."/>
            <person name="Kim M.-S."/>
            <person name="Lee J.M."/>
            <person name="Cheong K."/>
            <person name="Shin H.-S."/>
            <person name="Kim S.-B."/>
            <person name="Han K."/>
            <person name="Lee J."/>
            <person name="Park M."/>
            <person name="Lee H.-A."/>
            <person name="Lee H.-Y."/>
            <person name="Lee Y."/>
            <person name="Oh S."/>
            <person name="Lee J.H."/>
            <person name="Choi E."/>
            <person name="Choi E."/>
            <person name="Lee S.E."/>
            <person name="Jeon J."/>
            <person name="Kim H."/>
            <person name="Choi G."/>
            <person name="Song H."/>
            <person name="Lee J."/>
            <person name="Lee S.-C."/>
            <person name="Kwon J.-K."/>
            <person name="Lee H.-Y."/>
            <person name="Koo N."/>
            <person name="Hong Y."/>
            <person name="Kim R.W."/>
            <person name="Kang W.-H."/>
            <person name="Huh J.H."/>
            <person name="Kang B.-C."/>
            <person name="Yang T.-J."/>
            <person name="Lee Y.-H."/>
            <person name="Bennetzen J.L."/>
            <person name="Choi D."/>
        </authorList>
    </citation>
    <scope>NUCLEOTIDE SEQUENCE [LARGE SCALE GENOMIC DNA]</scope>
    <source>
        <strain evidence="15">cv. PBC81</strain>
    </source>
</reference>
<keyword evidence="8 12" id="KW-0503">Monooxygenase</keyword>
<dbReference type="PRINTS" id="PR00463">
    <property type="entry name" value="EP450I"/>
</dbReference>
<dbReference type="GO" id="GO:0020037">
    <property type="term" value="F:heme binding"/>
    <property type="evidence" value="ECO:0007669"/>
    <property type="project" value="InterPro"/>
</dbReference>
<evidence type="ECO:0000256" key="3">
    <source>
        <dbReference type="ARBA" id="ARBA00010617"/>
    </source>
</evidence>
<evidence type="ECO:0000256" key="1">
    <source>
        <dbReference type="ARBA" id="ARBA00001971"/>
    </source>
</evidence>
<evidence type="ECO:0000256" key="4">
    <source>
        <dbReference type="ARBA" id="ARBA00022617"/>
    </source>
</evidence>
<dbReference type="Gene3D" id="1.10.630.10">
    <property type="entry name" value="Cytochrome P450"/>
    <property type="match status" value="1"/>
</dbReference>
<sequence length="510" mass="58341">MSIKKRVFINTMAFLWLALAVVAIVFLLLQQLQKKFSKKKKILPPGPRGLPLLGNLHMFGDNLHQDLNKIAKKHGPIMSIHFGLVPVIVASTPYAAEQFLKTHDLTFSSRPSNQVSENIFYKRKNLVSARYGPYWRNMRKLCTLQLLSSAKILAFQPMRKQELGILINFVKQAAMEHKVVDLTAKVGSLSANMSCLMIFGKKYMDEDLGEKGFKAIIQDMLHIAALPNFSDFFPFLRIFDLQGYNRRVKELAKLFDEFLERVIDEHVGESNEQKQAKDMVDTLMEILQSGAAEFEFDRRHVKAIMLDLLIASMDTSSTTIDWILTELLRHPDVMKKVQNELEQVIGKNRMVEESDLESLEYLDMVIKESNRLHPAAPLLLPHESIEDCTVDGFHIPKGSRVLINIWAIGRDPDTWVEPEKFKPERFQGSNIDLRGRHFQLLPFGSGRRSCPGLQLGLTVVRLMVAQLVHCFNWELPNGMMPKDINITEKFGLVTARAQHLMAIPNYRLHI</sequence>
<reference evidence="14 15" key="1">
    <citation type="journal article" date="2017" name="Genome Biol.">
        <title>New reference genome sequences of hot pepper reveal the massive evolution of plant disease-resistance genes by retroduplication.</title>
        <authorList>
            <person name="Kim S."/>
            <person name="Park J."/>
            <person name="Yeom S.I."/>
            <person name="Kim Y.M."/>
            <person name="Seo E."/>
            <person name="Kim K.T."/>
            <person name="Kim M.S."/>
            <person name="Lee J.M."/>
            <person name="Cheong K."/>
            <person name="Shin H.S."/>
            <person name="Kim S.B."/>
            <person name="Han K."/>
            <person name="Lee J."/>
            <person name="Park M."/>
            <person name="Lee H.A."/>
            <person name="Lee H.Y."/>
            <person name="Lee Y."/>
            <person name="Oh S."/>
            <person name="Lee J.H."/>
            <person name="Choi E."/>
            <person name="Choi E."/>
            <person name="Lee S.E."/>
            <person name="Jeon J."/>
            <person name="Kim H."/>
            <person name="Choi G."/>
            <person name="Song H."/>
            <person name="Lee J."/>
            <person name="Lee S.C."/>
            <person name="Kwon J.K."/>
            <person name="Lee H.Y."/>
            <person name="Koo N."/>
            <person name="Hong Y."/>
            <person name="Kim R.W."/>
            <person name="Kang W.H."/>
            <person name="Huh J.H."/>
            <person name="Kang B.C."/>
            <person name="Yang T.J."/>
            <person name="Lee Y.H."/>
            <person name="Bennetzen J.L."/>
            <person name="Choi D."/>
        </authorList>
    </citation>
    <scope>NUCLEOTIDE SEQUENCE [LARGE SCALE GENOMIC DNA]</scope>
    <source>
        <strain evidence="15">cv. PBC81</strain>
    </source>
</reference>
<dbReference type="EMBL" id="MLFT02000012">
    <property type="protein sequence ID" value="PHT31955.1"/>
    <property type="molecule type" value="Genomic_DNA"/>
</dbReference>
<comment type="similarity">
    <text evidence="3 12">Belongs to the cytochrome P450 family.</text>
</comment>
<dbReference type="SUPFAM" id="SSF48264">
    <property type="entry name" value="Cytochrome P450"/>
    <property type="match status" value="1"/>
</dbReference>
<accession>A0A2G2VG33</accession>
<dbReference type="PANTHER" id="PTHR47943:SF7">
    <property type="entry name" value="CYTOCHROME P450"/>
    <property type="match status" value="1"/>
</dbReference>
<keyword evidence="4 11" id="KW-0349">Heme</keyword>
<dbReference type="InterPro" id="IPR001128">
    <property type="entry name" value="Cyt_P450"/>
</dbReference>
<dbReference type="InterPro" id="IPR017972">
    <property type="entry name" value="Cyt_P450_CS"/>
</dbReference>
<keyword evidence="15" id="KW-1185">Reference proteome</keyword>
<dbReference type="GO" id="GO:0004497">
    <property type="term" value="F:monooxygenase activity"/>
    <property type="evidence" value="ECO:0007669"/>
    <property type="project" value="UniProtKB-KW"/>
</dbReference>
<name>A0A2G2VG33_CAPBA</name>
<organism evidence="14 15">
    <name type="scientific">Capsicum baccatum</name>
    <name type="common">Peruvian pepper</name>
    <dbReference type="NCBI Taxonomy" id="33114"/>
    <lineage>
        <taxon>Eukaryota</taxon>
        <taxon>Viridiplantae</taxon>
        <taxon>Streptophyta</taxon>
        <taxon>Embryophyta</taxon>
        <taxon>Tracheophyta</taxon>
        <taxon>Spermatophyta</taxon>
        <taxon>Magnoliopsida</taxon>
        <taxon>eudicotyledons</taxon>
        <taxon>Gunneridae</taxon>
        <taxon>Pentapetalae</taxon>
        <taxon>asterids</taxon>
        <taxon>lamiids</taxon>
        <taxon>Solanales</taxon>
        <taxon>Solanaceae</taxon>
        <taxon>Solanoideae</taxon>
        <taxon>Capsiceae</taxon>
        <taxon>Capsicum</taxon>
    </lineage>
</organism>
<evidence type="ECO:0000256" key="10">
    <source>
        <dbReference type="ARBA" id="ARBA00055645"/>
    </source>
</evidence>
<keyword evidence="13" id="KW-1133">Transmembrane helix</keyword>
<dbReference type="CDD" id="cd11072">
    <property type="entry name" value="CYP71-like"/>
    <property type="match status" value="1"/>
</dbReference>
<gene>
    <name evidence="14" type="ORF">CQW23_28292</name>
</gene>
<keyword evidence="7 11" id="KW-0408">Iron</keyword>
<dbReference type="InterPro" id="IPR002401">
    <property type="entry name" value="Cyt_P450_E_grp-I"/>
</dbReference>
<dbReference type="InterPro" id="IPR036396">
    <property type="entry name" value="Cyt_P450_sf"/>
</dbReference>
<dbReference type="Proteomes" id="UP000224567">
    <property type="component" value="Unassembled WGS sequence"/>
</dbReference>
<dbReference type="PRINTS" id="PR00385">
    <property type="entry name" value="P450"/>
</dbReference>
<evidence type="ECO:0000313" key="14">
    <source>
        <dbReference type="EMBL" id="PHT31955.1"/>
    </source>
</evidence>
<evidence type="ECO:0000313" key="15">
    <source>
        <dbReference type="Proteomes" id="UP000224567"/>
    </source>
</evidence>
<evidence type="ECO:0000256" key="11">
    <source>
        <dbReference type="PIRSR" id="PIRSR602401-1"/>
    </source>
</evidence>
<comment type="subcellular location">
    <subcellularLocation>
        <location evidence="2">Membrane</location>
    </subcellularLocation>
</comment>
<comment type="caution">
    <text evidence="14">The sequence shown here is derived from an EMBL/GenBank/DDBJ whole genome shotgun (WGS) entry which is preliminary data.</text>
</comment>
<keyword evidence="6 12" id="KW-0560">Oxidoreductase</keyword>
<dbReference type="STRING" id="33114.A0A2G2VG33"/>
<dbReference type="GO" id="GO:0005506">
    <property type="term" value="F:iron ion binding"/>
    <property type="evidence" value="ECO:0007669"/>
    <property type="project" value="InterPro"/>
</dbReference>
<proteinExistence type="inferred from homology"/>
<keyword evidence="9 13" id="KW-0472">Membrane</keyword>
<dbReference type="GO" id="GO:0016705">
    <property type="term" value="F:oxidoreductase activity, acting on paired donors, with incorporation or reduction of molecular oxygen"/>
    <property type="evidence" value="ECO:0007669"/>
    <property type="project" value="InterPro"/>
</dbReference>
<evidence type="ECO:0000256" key="8">
    <source>
        <dbReference type="ARBA" id="ARBA00023033"/>
    </source>
</evidence>
<feature type="binding site" description="axial binding residue" evidence="11">
    <location>
        <position position="450"/>
    </location>
    <ligand>
        <name>heme</name>
        <dbReference type="ChEBI" id="CHEBI:30413"/>
    </ligand>
    <ligandPart>
        <name>Fe</name>
        <dbReference type="ChEBI" id="CHEBI:18248"/>
    </ligandPart>
</feature>
<evidence type="ECO:0000256" key="6">
    <source>
        <dbReference type="ARBA" id="ARBA00023002"/>
    </source>
</evidence>
<dbReference type="Pfam" id="PF00067">
    <property type="entry name" value="p450"/>
    <property type="match status" value="1"/>
</dbReference>
<protein>
    <submittedName>
        <fullName evidence="14">Cytochrome</fullName>
    </submittedName>
</protein>
<dbReference type="FunFam" id="1.10.630.10:FF:000011">
    <property type="entry name" value="Cytochrome P450 83B1"/>
    <property type="match status" value="1"/>
</dbReference>
<evidence type="ECO:0000256" key="7">
    <source>
        <dbReference type="ARBA" id="ARBA00023004"/>
    </source>
</evidence>
<dbReference type="OrthoDB" id="2789670at2759"/>
<feature type="transmembrane region" description="Helical" evidence="13">
    <location>
        <begin position="7"/>
        <end position="29"/>
    </location>
</feature>
<keyword evidence="13" id="KW-0812">Transmembrane</keyword>
<evidence type="ECO:0000256" key="13">
    <source>
        <dbReference type="SAM" id="Phobius"/>
    </source>
</evidence>
<keyword evidence="5 11" id="KW-0479">Metal-binding</keyword>
<evidence type="ECO:0000256" key="5">
    <source>
        <dbReference type="ARBA" id="ARBA00022723"/>
    </source>
</evidence>
<evidence type="ECO:0000256" key="12">
    <source>
        <dbReference type="RuleBase" id="RU000461"/>
    </source>
</evidence>
<comment type="cofactor">
    <cofactor evidence="1 11">
        <name>heme</name>
        <dbReference type="ChEBI" id="CHEBI:30413"/>
    </cofactor>
</comment>
<dbReference type="AlphaFoldDB" id="A0A2G2VG33"/>
<evidence type="ECO:0000256" key="9">
    <source>
        <dbReference type="ARBA" id="ARBA00023136"/>
    </source>
</evidence>
<dbReference type="GO" id="GO:0016020">
    <property type="term" value="C:membrane"/>
    <property type="evidence" value="ECO:0007669"/>
    <property type="project" value="UniProtKB-SubCell"/>
</dbReference>
<evidence type="ECO:0000256" key="2">
    <source>
        <dbReference type="ARBA" id="ARBA00004370"/>
    </source>
</evidence>
<dbReference type="PROSITE" id="PS00086">
    <property type="entry name" value="CYTOCHROME_P450"/>
    <property type="match status" value="1"/>
</dbReference>
<dbReference type="PANTHER" id="PTHR47943">
    <property type="entry name" value="CYTOCHROME P450 93A3-LIKE"/>
    <property type="match status" value="1"/>
</dbReference>